<gene>
    <name evidence="7" type="ORF">AT9943_LOCUS3157</name>
</gene>
<evidence type="ECO:0000256" key="2">
    <source>
        <dbReference type="ARBA" id="ARBA00022771"/>
    </source>
</evidence>
<dbReference type="InterPro" id="IPR006564">
    <property type="entry name" value="Znf_PMZ"/>
</dbReference>
<evidence type="ECO:0000313" key="8">
    <source>
        <dbReference type="Proteomes" id="UP000516314"/>
    </source>
</evidence>
<dbReference type="Pfam" id="PF04434">
    <property type="entry name" value="SWIM"/>
    <property type="match status" value="1"/>
</dbReference>
<evidence type="ECO:0000256" key="1">
    <source>
        <dbReference type="ARBA" id="ARBA00022723"/>
    </source>
</evidence>
<keyword evidence="3" id="KW-0862">Zinc</keyword>
<evidence type="ECO:0000313" key="7">
    <source>
        <dbReference type="EMBL" id="CAD5314733.1"/>
    </source>
</evidence>
<dbReference type="GO" id="GO:0008270">
    <property type="term" value="F:zinc ion binding"/>
    <property type="evidence" value="ECO:0007669"/>
    <property type="project" value="UniProtKB-KW"/>
</dbReference>
<evidence type="ECO:0000256" key="4">
    <source>
        <dbReference type="PROSITE-ProRule" id="PRU00325"/>
    </source>
</evidence>
<dbReference type="SMART" id="SM00575">
    <property type="entry name" value="ZnF_PMZ"/>
    <property type="match status" value="1"/>
</dbReference>
<name>A0A7G2E268_ARATH</name>
<keyword evidence="2 4" id="KW-0863">Zinc-finger</keyword>
<feature type="region of interest" description="Disordered" evidence="5">
    <location>
        <begin position="106"/>
        <end position="147"/>
    </location>
</feature>
<dbReference type="InterPro" id="IPR007527">
    <property type="entry name" value="Znf_SWIM"/>
</dbReference>
<dbReference type="PROSITE" id="PS50966">
    <property type="entry name" value="ZF_SWIM"/>
    <property type="match status" value="1"/>
</dbReference>
<sequence>MLRYHKESAGLAVIVVSDWCYQVSTPEEKVYFVDLQKKECTCNQFQKLLIPCCHALATARINGVYIPTLVGKIYQVTVFGAAYAELIYPVPNQCDEDVPVVVVETEFNPPTNPPGPGRRRKRRIPSTGEQAESKRRKTGPHKCSTCGQPEHNRATCQNIMP</sequence>
<dbReference type="AlphaFoldDB" id="A0A7G2E268"/>
<protein>
    <submittedName>
        <fullName evidence="7">(thale cress) hypothetical protein</fullName>
    </submittedName>
</protein>
<proteinExistence type="predicted"/>
<evidence type="ECO:0000259" key="6">
    <source>
        <dbReference type="PROSITE" id="PS50966"/>
    </source>
</evidence>
<feature type="domain" description="SWIM-type" evidence="6">
    <location>
        <begin position="31"/>
        <end position="63"/>
    </location>
</feature>
<dbReference type="EMBL" id="LR881466">
    <property type="protein sequence ID" value="CAD5314733.1"/>
    <property type="molecule type" value="Genomic_DNA"/>
</dbReference>
<organism evidence="7 8">
    <name type="scientific">Arabidopsis thaliana</name>
    <name type="common">Mouse-ear cress</name>
    <dbReference type="NCBI Taxonomy" id="3702"/>
    <lineage>
        <taxon>Eukaryota</taxon>
        <taxon>Viridiplantae</taxon>
        <taxon>Streptophyta</taxon>
        <taxon>Embryophyta</taxon>
        <taxon>Tracheophyta</taxon>
        <taxon>Spermatophyta</taxon>
        <taxon>Magnoliopsida</taxon>
        <taxon>eudicotyledons</taxon>
        <taxon>Gunneridae</taxon>
        <taxon>Pentapetalae</taxon>
        <taxon>rosids</taxon>
        <taxon>malvids</taxon>
        <taxon>Brassicales</taxon>
        <taxon>Brassicaceae</taxon>
        <taxon>Camelineae</taxon>
        <taxon>Arabidopsis</taxon>
    </lineage>
</organism>
<reference evidence="7 8" key="1">
    <citation type="submission" date="2020-09" db="EMBL/GenBank/DDBJ databases">
        <authorList>
            <person name="Ashkenazy H."/>
        </authorList>
    </citation>
    <scope>NUCLEOTIDE SEQUENCE [LARGE SCALE GENOMIC DNA]</scope>
    <source>
        <strain evidence="8">cv. Cdm-0</strain>
    </source>
</reference>
<evidence type="ECO:0000256" key="3">
    <source>
        <dbReference type="ARBA" id="ARBA00022833"/>
    </source>
</evidence>
<accession>A0A7G2E268</accession>
<dbReference type="Proteomes" id="UP000516314">
    <property type="component" value="Chromosome 1"/>
</dbReference>
<evidence type="ECO:0000256" key="5">
    <source>
        <dbReference type="SAM" id="MobiDB-lite"/>
    </source>
</evidence>
<keyword evidence="1" id="KW-0479">Metal-binding</keyword>